<dbReference type="InterPro" id="IPR002885">
    <property type="entry name" value="PPR_rpt"/>
</dbReference>
<dbReference type="STRING" id="599839.J4H3E5"/>
<sequence>MRSAISQALTLDIYKATFDILAGSGSKEDIELMKKIFDITSSHFDEEEMSSMYDRAARRLLARHAVRAAFEWLSSENIHIAPRPEHWDTLVNQCVRQRNLLLTMAAISAMPKRGCQPTSLTFINLFQSLFQIGFFPQIRILRRFITLMKRVDVPRDPQIVQVLNDGYSKNGYPKLAKRAVEAYSAEYNTHSPSNVSPEDTLDANGIALTDAEVNARLGAVARERSKWAAARLYYQYRADGFKPTQETLLAVLSDASHTSVLQDWERIFVLSAGPAVWAKLIYNAVCNRILSAAIDVYNSAIAAGVRPTNAMLHPVLRLMCAGSLRPPTDATIDRAMCMYHDFVRHWEVDTEEVQGQVSPTTSMTPDAPIYNTLLRVLLSSSNTTKYFPTAVALLEDMRSRNVSMDSMTSTSLVIMLMRCSTSFEEAYKVYKLVCHQNHKSVLDQEGYTAVLNAFCKVHSSTIMTPPARLYFQIVQDMRQAGYKTTPQVYTIILRCLGSLSTRSSLSNDDNDNQTHTMTLVKMIKKIHQHLVVDASVNPDVVLWNQLMDTYQRAGCFAEALQIWETSYRSGQIDNASVSIILDTCGHANAYGTAMRVWSDLTESKFRLNLANWNAWLECLCRLGRVDDALRAMCLEMRQGTPPLNPTLESAHIILSFAPRTNQETEVRERIKRYLPKLWKILPTEHMQSD</sequence>
<evidence type="ECO:0008006" key="5">
    <source>
        <dbReference type="Google" id="ProtNLM"/>
    </source>
</evidence>
<dbReference type="Pfam" id="PF01535">
    <property type="entry name" value="PPR"/>
    <property type="match status" value="1"/>
</dbReference>
<gene>
    <name evidence="3" type="ORF">FIBRA_05255</name>
</gene>
<dbReference type="GO" id="GO:0003729">
    <property type="term" value="F:mRNA binding"/>
    <property type="evidence" value="ECO:0007669"/>
    <property type="project" value="TreeGrafter"/>
</dbReference>
<dbReference type="InParanoid" id="J4H3E5"/>
<evidence type="ECO:0000313" key="4">
    <source>
        <dbReference type="Proteomes" id="UP000006352"/>
    </source>
</evidence>
<dbReference type="PROSITE" id="PS51375">
    <property type="entry name" value="PPR"/>
    <property type="match status" value="2"/>
</dbReference>
<reference evidence="3 4" key="1">
    <citation type="journal article" date="2012" name="Appl. Environ. Microbiol.">
        <title>Short-read sequencing for genomic analysis of the brown rot fungus Fibroporia radiculosa.</title>
        <authorList>
            <person name="Tang J.D."/>
            <person name="Perkins A.D."/>
            <person name="Sonstegard T.S."/>
            <person name="Schroeder S.G."/>
            <person name="Burgess S.C."/>
            <person name="Diehl S.V."/>
        </authorList>
    </citation>
    <scope>NUCLEOTIDE SEQUENCE [LARGE SCALE GENOMIC DNA]</scope>
    <source>
        <strain evidence="3 4">TFFH 294</strain>
    </source>
</reference>
<name>J4H3E5_9APHY</name>
<keyword evidence="1" id="KW-0677">Repeat</keyword>
<dbReference type="HOGENOM" id="CLU_019520_0_0_1"/>
<dbReference type="Gene3D" id="1.25.40.10">
    <property type="entry name" value="Tetratricopeptide repeat domain"/>
    <property type="match status" value="3"/>
</dbReference>
<dbReference type="PANTHER" id="PTHR47933">
    <property type="entry name" value="PENTATRICOPEPTIDE REPEAT-CONTAINING PROTEIN 1, MITOCHONDRIAL"/>
    <property type="match status" value="1"/>
</dbReference>
<dbReference type="NCBIfam" id="TIGR00756">
    <property type="entry name" value="PPR"/>
    <property type="match status" value="1"/>
</dbReference>
<evidence type="ECO:0000313" key="3">
    <source>
        <dbReference type="EMBL" id="CCM03134.1"/>
    </source>
</evidence>
<feature type="repeat" description="PPR" evidence="2">
    <location>
        <begin position="608"/>
        <end position="642"/>
    </location>
</feature>
<dbReference type="InterPro" id="IPR011990">
    <property type="entry name" value="TPR-like_helical_dom_sf"/>
</dbReference>
<keyword evidence="4" id="KW-1185">Reference proteome</keyword>
<feature type="repeat" description="PPR" evidence="2">
    <location>
        <begin position="539"/>
        <end position="573"/>
    </location>
</feature>
<dbReference type="GeneID" id="24098045"/>
<accession>J4H3E5</accession>
<dbReference type="PANTHER" id="PTHR47933:SF11">
    <property type="entry name" value="PENTATRICOPEPTIDE REPEAT-CONTAINING PROTEIN 2"/>
    <property type="match status" value="1"/>
</dbReference>
<dbReference type="EMBL" id="HE797102">
    <property type="protein sequence ID" value="CCM03134.1"/>
    <property type="molecule type" value="Genomic_DNA"/>
</dbReference>
<protein>
    <recommendedName>
        <fullName evidence="5">Pentacotripeptide-repeat region of PRORP domain-containing protein</fullName>
    </recommendedName>
</protein>
<dbReference type="InterPro" id="IPR051240">
    <property type="entry name" value="Mito_RNA-Proc/Resp"/>
</dbReference>
<proteinExistence type="predicted"/>
<dbReference type="OrthoDB" id="185373at2759"/>
<dbReference type="AlphaFoldDB" id="J4H3E5"/>
<organism evidence="3 4">
    <name type="scientific">Fibroporia radiculosa</name>
    <dbReference type="NCBI Taxonomy" id="599839"/>
    <lineage>
        <taxon>Eukaryota</taxon>
        <taxon>Fungi</taxon>
        <taxon>Dikarya</taxon>
        <taxon>Basidiomycota</taxon>
        <taxon>Agaricomycotina</taxon>
        <taxon>Agaricomycetes</taxon>
        <taxon>Polyporales</taxon>
        <taxon>Fibroporiaceae</taxon>
        <taxon>Fibroporia</taxon>
    </lineage>
</organism>
<dbReference type="Proteomes" id="UP000006352">
    <property type="component" value="Unassembled WGS sequence"/>
</dbReference>
<evidence type="ECO:0000256" key="1">
    <source>
        <dbReference type="ARBA" id="ARBA00022737"/>
    </source>
</evidence>
<dbReference type="RefSeq" id="XP_012182417.1">
    <property type="nucleotide sequence ID" value="XM_012327027.1"/>
</dbReference>
<evidence type="ECO:0000256" key="2">
    <source>
        <dbReference type="PROSITE-ProRule" id="PRU00708"/>
    </source>
</evidence>